<dbReference type="STRING" id="1150600.ADIARSV_2373"/>
<evidence type="ECO:0000313" key="1">
    <source>
        <dbReference type="EMBL" id="EOR94527.1"/>
    </source>
</evidence>
<reference evidence="1 2" key="1">
    <citation type="journal article" date="2013" name="Genome Announc.">
        <title>Draft Genome Sequence of Arcticibacter svalbardensis Strain MN12-7T, a Member of the Family Sphingobacteriaceae Isolated from an Arctic Soil Sample.</title>
        <authorList>
            <person name="Shivaji S."/>
            <person name="Ara S."/>
            <person name="Prasad S."/>
            <person name="Manasa B.P."/>
            <person name="Begum Z."/>
            <person name="Singh A."/>
            <person name="Kumar Pinnaka A."/>
        </authorList>
    </citation>
    <scope>NUCLEOTIDE SEQUENCE [LARGE SCALE GENOMIC DNA]</scope>
    <source>
        <strain evidence="1 2">MN12-7</strain>
    </source>
</reference>
<sequence length="43" mass="5031">MKKLVYFPKGNWRSDKGEIIKGPKRVEQSVALNRLPVYELVKD</sequence>
<gene>
    <name evidence="1" type="ORF">ADIARSV_2373</name>
</gene>
<dbReference type="RefSeq" id="WP_016195605.1">
    <property type="nucleotide sequence ID" value="NZ_AQPN01000084.1"/>
</dbReference>
<comment type="caution">
    <text evidence="1">The sequence shown here is derived from an EMBL/GenBank/DDBJ whole genome shotgun (WGS) entry which is preliminary data.</text>
</comment>
<accession>R9GRP9</accession>
<name>R9GRP9_9SPHI</name>
<organism evidence="1 2">
    <name type="scientific">Arcticibacter svalbardensis MN12-7</name>
    <dbReference type="NCBI Taxonomy" id="1150600"/>
    <lineage>
        <taxon>Bacteria</taxon>
        <taxon>Pseudomonadati</taxon>
        <taxon>Bacteroidota</taxon>
        <taxon>Sphingobacteriia</taxon>
        <taxon>Sphingobacteriales</taxon>
        <taxon>Sphingobacteriaceae</taxon>
        <taxon>Arcticibacter</taxon>
    </lineage>
</organism>
<protein>
    <submittedName>
        <fullName evidence="1">Uncharacterized protein</fullName>
    </submittedName>
</protein>
<dbReference type="Proteomes" id="UP000014174">
    <property type="component" value="Unassembled WGS sequence"/>
</dbReference>
<evidence type="ECO:0000313" key="2">
    <source>
        <dbReference type="Proteomes" id="UP000014174"/>
    </source>
</evidence>
<dbReference type="AlphaFoldDB" id="R9GRP9"/>
<dbReference type="Gene3D" id="2.60.40.1180">
    <property type="entry name" value="Golgi alpha-mannosidase II"/>
    <property type="match status" value="1"/>
</dbReference>
<dbReference type="EMBL" id="AQPN01000084">
    <property type="protein sequence ID" value="EOR94527.1"/>
    <property type="molecule type" value="Genomic_DNA"/>
</dbReference>
<proteinExistence type="predicted"/>
<dbReference type="InterPro" id="IPR013780">
    <property type="entry name" value="Glyco_hydro_b"/>
</dbReference>
<keyword evidence="2" id="KW-1185">Reference proteome</keyword>